<dbReference type="Proteomes" id="UP001177023">
    <property type="component" value="Unassembled WGS sequence"/>
</dbReference>
<proteinExistence type="predicted"/>
<organism evidence="1 2">
    <name type="scientific">Mesorhabditis spiculigera</name>
    <dbReference type="NCBI Taxonomy" id="96644"/>
    <lineage>
        <taxon>Eukaryota</taxon>
        <taxon>Metazoa</taxon>
        <taxon>Ecdysozoa</taxon>
        <taxon>Nematoda</taxon>
        <taxon>Chromadorea</taxon>
        <taxon>Rhabditida</taxon>
        <taxon>Rhabditina</taxon>
        <taxon>Rhabditomorpha</taxon>
        <taxon>Rhabditoidea</taxon>
        <taxon>Rhabditidae</taxon>
        <taxon>Mesorhabditinae</taxon>
        <taxon>Mesorhabditis</taxon>
    </lineage>
</organism>
<evidence type="ECO:0000313" key="1">
    <source>
        <dbReference type="EMBL" id="CAJ0587267.1"/>
    </source>
</evidence>
<feature type="non-terminal residue" evidence="1">
    <location>
        <position position="1"/>
    </location>
</feature>
<keyword evidence="2" id="KW-1185">Reference proteome</keyword>
<sequence length="228" mass="25090">MGSSSISSSSSFGTTDSAGWASSYLSNAVTHSSATTASSKLAESSASSVSSCATTRDFSSLGPVATPEDLQLPYEREQYIDMCHRLVDAQPEARPFPFKIGNPHVPRRLGFPATWSAGRRWARAWAGYRRRYPRAETRDEEASVGQKVIPQEDYQPIPSPQPANTRPQTHIQVRKSQLVALLEQLDDEPDDKLITLNVATSESGHVTRIKQHIYRAVASESGDYVLDH</sequence>
<reference evidence="1" key="1">
    <citation type="submission" date="2023-06" db="EMBL/GenBank/DDBJ databases">
        <authorList>
            <person name="Delattre M."/>
        </authorList>
    </citation>
    <scope>NUCLEOTIDE SEQUENCE</scope>
    <source>
        <strain evidence="1">AF72</strain>
    </source>
</reference>
<gene>
    <name evidence="1" type="ORF">MSPICULIGERA_LOCUS25244</name>
</gene>
<dbReference type="EMBL" id="CATQJA010002709">
    <property type="protein sequence ID" value="CAJ0587267.1"/>
    <property type="molecule type" value="Genomic_DNA"/>
</dbReference>
<protein>
    <submittedName>
        <fullName evidence="1">Uncharacterized protein</fullName>
    </submittedName>
</protein>
<evidence type="ECO:0000313" key="2">
    <source>
        <dbReference type="Proteomes" id="UP001177023"/>
    </source>
</evidence>
<name>A0AA36DHJ9_9BILA</name>
<comment type="caution">
    <text evidence="1">The sequence shown here is derived from an EMBL/GenBank/DDBJ whole genome shotgun (WGS) entry which is preliminary data.</text>
</comment>
<dbReference type="AlphaFoldDB" id="A0AA36DHJ9"/>
<accession>A0AA36DHJ9</accession>